<dbReference type="EMBL" id="UINC01144155">
    <property type="protein sequence ID" value="SVD33490.1"/>
    <property type="molecule type" value="Genomic_DNA"/>
</dbReference>
<sequence>DSDNLGCGCFEAGPSGCDNACGSTLVIDECGECGGGGIPANNSIRAQAGYHPSTGFGLGDMSSEWGGQAGYVLANTFQMNLEYGLGVDSDAVDFWNNWSQEDGTNWLDPEQYVLAVAGAGECLTAWTYPEGADDSECLQWTVTGWHHTIMGGSIDGNKLVLSPSNTYRPFPWDAFVNQQEVFSGQIHTEYVAFTFEGDLGSGTYLTPELLVDECDCDGNVDLGCGCGEAAPSGCDNTCGSTLAFDDCGVCDGGNADKDCNGDCFGTAVVDSCEVCSGGDSGHVADSDIDCNGD</sequence>
<protein>
    <submittedName>
        <fullName evidence="1">Uncharacterized protein</fullName>
    </submittedName>
</protein>
<reference evidence="1" key="1">
    <citation type="submission" date="2018-05" db="EMBL/GenBank/DDBJ databases">
        <authorList>
            <person name="Lanie J.A."/>
            <person name="Ng W.-L."/>
            <person name="Kazmierczak K.M."/>
            <person name="Andrzejewski T.M."/>
            <person name="Davidsen T.M."/>
            <person name="Wayne K.J."/>
            <person name="Tettelin H."/>
            <person name="Glass J.I."/>
            <person name="Rusch D."/>
            <person name="Podicherti R."/>
            <person name="Tsui H.-C.T."/>
            <person name="Winkler M.E."/>
        </authorList>
    </citation>
    <scope>NUCLEOTIDE SEQUENCE</scope>
</reference>
<proteinExistence type="predicted"/>
<feature type="non-terminal residue" evidence="1">
    <location>
        <position position="1"/>
    </location>
</feature>
<organism evidence="1">
    <name type="scientific">marine metagenome</name>
    <dbReference type="NCBI Taxonomy" id="408172"/>
    <lineage>
        <taxon>unclassified sequences</taxon>
        <taxon>metagenomes</taxon>
        <taxon>ecological metagenomes</taxon>
    </lineage>
</organism>
<name>A0A382UGY8_9ZZZZ</name>
<evidence type="ECO:0000313" key="1">
    <source>
        <dbReference type="EMBL" id="SVD33490.1"/>
    </source>
</evidence>
<gene>
    <name evidence="1" type="ORF">METZ01_LOCUS386344</name>
</gene>
<feature type="non-terminal residue" evidence="1">
    <location>
        <position position="293"/>
    </location>
</feature>
<dbReference type="AlphaFoldDB" id="A0A382UGY8"/>
<accession>A0A382UGY8</accession>